<keyword evidence="1" id="KW-1133">Transmembrane helix</keyword>
<keyword evidence="1" id="KW-0472">Membrane</keyword>
<feature type="domain" description="VTT" evidence="2">
    <location>
        <begin position="15"/>
        <end position="133"/>
    </location>
</feature>
<evidence type="ECO:0000259" key="2">
    <source>
        <dbReference type="Pfam" id="PF09335"/>
    </source>
</evidence>
<keyword evidence="4" id="KW-1185">Reference proteome</keyword>
<organism evidence="3 4">
    <name type="scientific">Tribonema minus</name>
    <dbReference type="NCBI Taxonomy" id="303371"/>
    <lineage>
        <taxon>Eukaryota</taxon>
        <taxon>Sar</taxon>
        <taxon>Stramenopiles</taxon>
        <taxon>Ochrophyta</taxon>
        <taxon>PX clade</taxon>
        <taxon>Xanthophyceae</taxon>
        <taxon>Tribonematales</taxon>
        <taxon>Tribonemataceae</taxon>
        <taxon>Tribonema</taxon>
    </lineage>
</organism>
<feature type="transmembrane region" description="Helical" evidence="1">
    <location>
        <begin position="26"/>
        <end position="51"/>
    </location>
</feature>
<sequence length="145" mass="14961">LYFGLVYVVAEVLAIPALPLTASSGYLFGLAGGTAVVAISATIAAAIGFLLGRTFLRGWVEGALRGDARFAAIDAAVAREGFRIILLLRLSPLLPFSLSNYLYGTTAVPFWEYLAASILGFLPGTIAYVYGGDRLGAALDAGGGG</sequence>
<dbReference type="EMBL" id="JAFCMP010000445">
    <property type="protein sequence ID" value="KAG5179712.1"/>
    <property type="molecule type" value="Genomic_DNA"/>
</dbReference>
<dbReference type="Proteomes" id="UP000664859">
    <property type="component" value="Unassembled WGS sequence"/>
</dbReference>
<feature type="non-terminal residue" evidence="3">
    <location>
        <position position="145"/>
    </location>
</feature>
<evidence type="ECO:0000313" key="4">
    <source>
        <dbReference type="Proteomes" id="UP000664859"/>
    </source>
</evidence>
<protein>
    <submittedName>
        <fullName evidence="3">Snare associated Golgi protein-domain-containing protein</fullName>
    </submittedName>
</protein>
<reference evidence="3" key="1">
    <citation type="submission" date="2021-02" db="EMBL/GenBank/DDBJ databases">
        <title>First Annotated Genome of the Yellow-green Alga Tribonema minus.</title>
        <authorList>
            <person name="Mahan K.M."/>
        </authorList>
    </citation>
    <scope>NUCLEOTIDE SEQUENCE</scope>
    <source>
        <strain evidence="3">UTEX B ZZ1240</strain>
    </source>
</reference>
<feature type="transmembrane region" description="Helical" evidence="1">
    <location>
        <begin position="110"/>
        <end position="130"/>
    </location>
</feature>
<dbReference type="InterPro" id="IPR053240">
    <property type="entry name" value="VTT_domain"/>
</dbReference>
<accession>A0A836CBR2</accession>
<name>A0A836CBR2_9STRA</name>
<dbReference type="PANTHER" id="PTHR46826">
    <property type="match status" value="1"/>
</dbReference>
<dbReference type="InterPro" id="IPR032816">
    <property type="entry name" value="VTT_dom"/>
</dbReference>
<dbReference type="OrthoDB" id="166803at2759"/>
<dbReference type="AlphaFoldDB" id="A0A836CBR2"/>
<dbReference type="Pfam" id="PF09335">
    <property type="entry name" value="VTT_dom"/>
    <property type="match status" value="1"/>
</dbReference>
<evidence type="ECO:0000313" key="3">
    <source>
        <dbReference type="EMBL" id="KAG5179712.1"/>
    </source>
</evidence>
<proteinExistence type="predicted"/>
<evidence type="ECO:0000256" key="1">
    <source>
        <dbReference type="SAM" id="Phobius"/>
    </source>
</evidence>
<keyword evidence="1" id="KW-0812">Transmembrane</keyword>
<feature type="non-terminal residue" evidence="3">
    <location>
        <position position="1"/>
    </location>
</feature>
<comment type="caution">
    <text evidence="3">The sequence shown here is derived from an EMBL/GenBank/DDBJ whole genome shotgun (WGS) entry which is preliminary data.</text>
</comment>
<gene>
    <name evidence="3" type="ORF">JKP88DRAFT_133876</name>
</gene>
<dbReference type="PANTHER" id="PTHR46826:SF1">
    <property type="entry name" value="TVP38_TMEM64 FAMILY MEMBRANE PROTEIN YDJX"/>
    <property type="match status" value="1"/>
</dbReference>